<proteinExistence type="predicted"/>
<evidence type="ECO:0000313" key="1">
    <source>
        <dbReference type="EMBL" id="KAI8013612.1"/>
    </source>
</evidence>
<name>A0ACC0HL39_9ERIC</name>
<reference evidence="1 2" key="1">
    <citation type="journal article" date="2022" name="Plant J.">
        <title>Chromosome-level genome of Camellia lanceoleosa provides a valuable resource for understanding genome evolution and self-incompatibility.</title>
        <authorList>
            <person name="Gong W."/>
            <person name="Xiao S."/>
            <person name="Wang L."/>
            <person name="Liao Z."/>
            <person name="Chang Y."/>
            <person name="Mo W."/>
            <person name="Hu G."/>
            <person name="Li W."/>
            <person name="Zhao G."/>
            <person name="Zhu H."/>
            <person name="Hu X."/>
            <person name="Ji K."/>
            <person name="Xiang X."/>
            <person name="Song Q."/>
            <person name="Yuan D."/>
            <person name="Jin S."/>
            <person name="Zhang L."/>
        </authorList>
    </citation>
    <scope>NUCLEOTIDE SEQUENCE [LARGE SCALE GENOMIC DNA]</scope>
    <source>
        <strain evidence="1">SQ_2022a</strain>
    </source>
</reference>
<gene>
    <name evidence="1" type="ORF">LOK49_LG05G03787</name>
</gene>
<protein>
    <submittedName>
        <fullName evidence="1">Uncharacterized protein</fullName>
    </submittedName>
</protein>
<dbReference type="EMBL" id="CM045761">
    <property type="protein sequence ID" value="KAI8013612.1"/>
    <property type="molecule type" value="Genomic_DNA"/>
</dbReference>
<evidence type="ECO:0000313" key="2">
    <source>
        <dbReference type="Proteomes" id="UP001060215"/>
    </source>
</evidence>
<accession>A0ACC0HL39</accession>
<comment type="caution">
    <text evidence="1">The sequence shown here is derived from an EMBL/GenBank/DDBJ whole genome shotgun (WGS) entry which is preliminary data.</text>
</comment>
<organism evidence="1 2">
    <name type="scientific">Camellia lanceoleosa</name>
    <dbReference type="NCBI Taxonomy" id="1840588"/>
    <lineage>
        <taxon>Eukaryota</taxon>
        <taxon>Viridiplantae</taxon>
        <taxon>Streptophyta</taxon>
        <taxon>Embryophyta</taxon>
        <taxon>Tracheophyta</taxon>
        <taxon>Spermatophyta</taxon>
        <taxon>Magnoliopsida</taxon>
        <taxon>eudicotyledons</taxon>
        <taxon>Gunneridae</taxon>
        <taxon>Pentapetalae</taxon>
        <taxon>asterids</taxon>
        <taxon>Ericales</taxon>
        <taxon>Theaceae</taxon>
        <taxon>Camellia</taxon>
    </lineage>
</organism>
<dbReference type="Proteomes" id="UP001060215">
    <property type="component" value="Chromosome 4"/>
</dbReference>
<sequence length="1034" mass="112041">MTLEDFFTLTEMKDGLTAPARVRELVNVMQKEKDCIVKNVGDATRQWSTFASTLEATEDKDCLDLFVQLDGLWFIDRWLKDAQKFGNDTSESFVEESITALLRALEKLCIGYEKSMSYGIWMTVKNLLGHSSSRVQDRARALFDSWKQDGDGGAVNQDVEKVGASHTDGIKGNADLAGEGGSTECSVGDVPPSGEGANQEKHVEPARDDMMPSICSDILQPEKVDDVVETQISDKEKTLDHEVMKDECSSDLVGSVMLKPIKENLSIKEESPLCHSEGTASIETCTSVASKQGIEGKSDVPELNEYTDKTKQIEVVTSPPNKLGAVEMCTVSSQVEPRFLLGDDAANAQESATEPELRNISDTKEKVQSKDTLIDGTGTDMSEGKRRMDDTGSPHHCRSMVVFQNQGHDSNTNLSLDSSGNEGKLGKVEDPDTSFSTEDSGAQEHSSDESDDLANDSNFLKPAMDAKDPDVVDQRRPDLDLDYSMVDALEVARQVAIEVEREVVDCREPSCSSSEKIFDGGIGHPDSPESIYGKEIQPNEAASKEVPTGPNLSAKTSPKREEHLSSAKTLDVEAENCIQDIESSQVTQAAQEPEVNTEKGLGDFDLNQEVCSEDMDYSGNPISTPISVVSASRAAANPGFPASPLQFEGAHGWKGSAATSAFRPASSRRILEGDKTLTIGGSLISSKQRQDYLDFDLNVVEAGDDKIADLIPEKQIPVWSGLPSGESSIEASPRRSERFKLDLNRISDDGDAPSDWRMEGQFLQHRNGHHSPSPSSSSSSMQPALRNFDLNDQPSFHNDSSDLLHPYLGKSSSQILNASGGLKLDDSVISIMGTRVEVNQKDFGPQTPSLPNGRTLDPALDVNLSRSGSAFGMRSVVPYAHHAIFGYNGLTTGPTITFSPSMYGPAGPIPYMVDSRGAPVVPQIMGSASASPAAYSQPPYIMSMIGTPQVSNGAGPSRPSFDLNSGYMTEGGNRESVGLRQFFNSGQSRSIDEHLRNNSQPSLGSGGLGKRKDPDGGRESYPFNYKHHHQPPWK</sequence>
<keyword evidence="2" id="KW-1185">Reference proteome</keyword>